<keyword evidence="7" id="KW-0833">Ubl conjugation pathway</keyword>
<evidence type="ECO:0000256" key="7">
    <source>
        <dbReference type="ARBA" id="ARBA00022786"/>
    </source>
</evidence>
<keyword evidence="8" id="KW-0378">Hydrolase</keyword>
<dbReference type="PROSITE" id="PS50144">
    <property type="entry name" value="MATH"/>
    <property type="match status" value="1"/>
</dbReference>
<accession>A0A914C707</accession>
<feature type="region of interest" description="Disordered" evidence="13">
    <location>
        <begin position="1"/>
        <end position="70"/>
    </location>
</feature>
<keyword evidence="6" id="KW-0645">Protease</keyword>
<dbReference type="SUPFAM" id="SSF54001">
    <property type="entry name" value="Cysteine proteinases"/>
    <property type="match status" value="1"/>
</dbReference>
<evidence type="ECO:0000259" key="15">
    <source>
        <dbReference type="PROSITE" id="PS50235"/>
    </source>
</evidence>
<dbReference type="InterPro" id="IPR002083">
    <property type="entry name" value="MATH/TRAF_dom"/>
</dbReference>
<dbReference type="SMART" id="SM00061">
    <property type="entry name" value="MATH"/>
    <property type="match status" value="1"/>
</dbReference>
<evidence type="ECO:0000256" key="6">
    <source>
        <dbReference type="ARBA" id="ARBA00022670"/>
    </source>
</evidence>
<reference evidence="17" key="1">
    <citation type="submission" date="2022-11" db="UniProtKB">
        <authorList>
            <consortium name="WormBaseParasite"/>
        </authorList>
    </citation>
    <scope>IDENTIFICATION</scope>
</reference>
<dbReference type="Proteomes" id="UP000887540">
    <property type="component" value="Unplaced"/>
</dbReference>
<dbReference type="Pfam" id="PF14533">
    <property type="entry name" value="USP7_C2"/>
    <property type="match status" value="1"/>
</dbReference>
<dbReference type="PROSITE" id="PS50235">
    <property type="entry name" value="USP_3"/>
    <property type="match status" value="1"/>
</dbReference>
<dbReference type="SUPFAM" id="SSF49599">
    <property type="entry name" value="TRAF domain-like"/>
    <property type="match status" value="1"/>
</dbReference>
<dbReference type="InterPro" id="IPR018200">
    <property type="entry name" value="USP_CS"/>
</dbReference>
<dbReference type="Gene3D" id="3.10.20.90">
    <property type="entry name" value="Phosphatidylinositol 3-kinase Catalytic Subunit, Chain A, domain 1"/>
    <property type="match status" value="1"/>
</dbReference>
<protein>
    <recommendedName>
        <fullName evidence="5">Ubiquitin carboxyl-terminal hydrolase 7</fullName>
        <ecNumber evidence="4">3.4.19.12</ecNumber>
    </recommendedName>
    <alternativeName>
        <fullName evidence="12">Ubiquitin thioesterase 7</fullName>
    </alternativeName>
    <alternativeName>
        <fullName evidence="11">Ubiquitin-specific-processing protease 7</fullName>
    </alternativeName>
</protein>
<dbReference type="FunFam" id="3.90.70.10:FF:000005">
    <property type="entry name" value="Ubiquitin carboxyl-terminal hydrolase 7"/>
    <property type="match status" value="1"/>
</dbReference>
<dbReference type="InterPro" id="IPR028889">
    <property type="entry name" value="USP"/>
</dbReference>
<evidence type="ECO:0000256" key="10">
    <source>
        <dbReference type="ARBA" id="ARBA00023242"/>
    </source>
</evidence>
<dbReference type="InterPro" id="IPR024729">
    <property type="entry name" value="USP7_ICP0-binding_dom"/>
</dbReference>
<dbReference type="WBParaSite" id="ACRNAN_Path_365.g1379.t1">
    <property type="protein sequence ID" value="ACRNAN_Path_365.g1379.t1"/>
    <property type="gene ID" value="ACRNAN_Path_365.g1379"/>
</dbReference>
<dbReference type="Pfam" id="PF00443">
    <property type="entry name" value="UCH"/>
    <property type="match status" value="1"/>
</dbReference>
<dbReference type="InterPro" id="IPR029346">
    <property type="entry name" value="USP_C"/>
</dbReference>
<dbReference type="PROSITE" id="PS00973">
    <property type="entry name" value="USP_2"/>
    <property type="match status" value="1"/>
</dbReference>
<name>A0A914C707_9BILA</name>
<evidence type="ECO:0000256" key="4">
    <source>
        <dbReference type="ARBA" id="ARBA00012759"/>
    </source>
</evidence>
<feature type="domain" description="USP" evidence="15">
    <location>
        <begin position="233"/>
        <end position="542"/>
    </location>
</feature>
<organism evidence="16 17">
    <name type="scientific">Acrobeloides nanus</name>
    <dbReference type="NCBI Taxonomy" id="290746"/>
    <lineage>
        <taxon>Eukaryota</taxon>
        <taxon>Metazoa</taxon>
        <taxon>Ecdysozoa</taxon>
        <taxon>Nematoda</taxon>
        <taxon>Chromadorea</taxon>
        <taxon>Rhabditida</taxon>
        <taxon>Tylenchina</taxon>
        <taxon>Cephalobomorpha</taxon>
        <taxon>Cephaloboidea</taxon>
        <taxon>Cephalobidae</taxon>
        <taxon>Acrobeloides</taxon>
    </lineage>
</organism>
<keyword evidence="16" id="KW-1185">Reference proteome</keyword>
<dbReference type="PANTHER" id="PTHR24006">
    <property type="entry name" value="UBIQUITIN CARBOXYL-TERMINAL HYDROLASE"/>
    <property type="match status" value="1"/>
</dbReference>
<sequence length="1154" mass="133768">MDHAYDSDMEDKENGSEEDTNDHNLRAIRDVTFQASEDKMEIEESPEDPSNISKSKAKEDPIEEDDDDRYKPEGLVVLVIDKFSEFMGEGPTDQLQRLSQPIHIRGLPWKILAIPREQGRPPMDRRHFPGAKALGFFLQCNGDVPDPSWSCTASAVLRVHSQTAGIEDYTRRISHTFYAKENDWGYSQFMACDTLADPANGYLKDDTIKLSVQVWADAPHGVHWDSKKHAGYIGLKNQGATCYMNSILQTLFFTNKLRKAVYQMPTEHDDPESSVALAMQRVFYELQFSTTPVGTKKLTKSFGWDSVDSFLQHDVQELCRVLLDNLESKMKSTKVADTIPHLFRGRMKSYIRCKNVDFESSREESFYDVQLNVKGKANIIESFRDYTQPELLDGDNKYDAGIHGLQAAEKGVKFLSFPPILHLQLMRFQYDPALDANVKINDKFEFPDTLVLNEFIDEHGEKDDYIYLLHAVLVHSGDFHGGHYVVFINTNLKGNPRWCKFDDDVVSRAAYRDAVTANYGGDDPEIGTRSYSNAYMLVYIKKSKISDVLCPVTEDDIPEHLKARFESEKSRDEQRRREKEEATLFIEIAVITEEVMRNHHSYDLFDQKILEDYSLRMKVQKNMNVNELHEFIAKNMNLRDMDFRLWLFQDINQKRDGIRAPALESYRPATLIKRNIEEAQKIERVETLFDADCQLLFLELDKSSSTLRDRLPIYREDLDVLFFLKYYNHERRLTEYKGSIFLSIEEDIQRYGPQILRKIGLPEHTRVNFYVELSPENVYKLQNPSATIREDRNLLLDGLILVVEESTKVSPENCIASYYEDLYSRIQVEVITNSDGFGTSMNTPTLPFKGAISLRWKMEKVCGWIGKQIDYDPLKILLWRVCQHNEKPTIYLNKENYAVYTVKELLGLTGSAIHDPRANRCYKLYYTKLPIPVAELEFRKNFRIQIMNDKFHTSDITVFVEKTGTIRDLLAESRKEFKFSENGTGRLRCVHVGLSANCLRVFQVLSEDMSITEFQAKYGSSPSMNARVEEIPADQLEVRPDEHLLAVAHYDKELSRMFGVPFYIKITNNESFENIRRRIKELLEVSDREFEKYKFTLVTNNRIIRELDNEDKSCVNLNELLHNVTTFASYPYLGIDHMNKARVSKVSLLFYNLL</sequence>
<evidence type="ECO:0000313" key="17">
    <source>
        <dbReference type="WBParaSite" id="ACRNAN_Path_365.g1379.t1"/>
    </source>
</evidence>
<evidence type="ECO:0000256" key="3">
    <source>
        <dbReference type="ARBA" id="ARBA00009085"/>
    </source>
</evidence>
<dbReference type="InterPro" id="IPR001394">
    <property type="entry name" value="Peptidase_C19_UCH"/>
</dbReference>
<dbReference type="Gene3D" id="3.90.70.10">
    <property type="entry name" value="Cysteine proteinases"/>
    <property type="match status" value="1"/>
</dbReference>
<dbReference type="GO" id="GO:0005829">
    <property type="term" value="C:cytosol"/>
    <property type="evidence" value="ECO:0007669"/>
    <property type="project" value="TreeGrafter"/>
</dbReference>
<dbReference type="InterPro" id="IPR008974">
    <property type="entry name" value="TRAF-like"/>
</dbReference>
<feature type="compositionally biased region" description="Acidic residues" evidence="13">
    <location>
        <begin position="7"/>
        <end position="20"/>
    </location>
</feature>
<evidence type="ECO:0000256" key="12">
    <source>
        <dbReference type="ARBA" id="ARBA00031508"/>
    </source>
</evidence>
<evidence type="ECO:0000256" key="1">
    <source>
        <dbReference type="ARBA" id="ARBA00000707"/>
    </source>
</evidence>
<dbReference type="Gene3D" id="2.60.210.10">
    <property type="entry name" value="Apoptosis, Tumor Necrosis Factor Receptor Associated Protein 2, Chain A"/>
    <property type="match status" value="1"/>
</dbReference>
<dbReference type="GO" id="GO:0005634">
    <property type="term" value="C:nucleus"/>
    <property type="evidence" value="ECO:0007669"/>
    <property type="project" value="UniProtKB-SubCell"/>
</dbReference>
<proteinExistence type="inferred from homology"/>
<dbReference type="GO" id="GO:0016579">
    <property type="term" value="P:protein deubiquitination"/>
    <property type="evidence" value="ECO:0007669"/>
    <property type="project" value="InterPro"/>
</dbReference>
<evidence type="ECO:0000256" key="13">
    <source>
        <dbReference type="SAM" id="MobiDB-lite"/>
    </source>
</evidence>
<evidence type="ECO:0000313" key="16">
    <source>
        <dbReference type="Proteomes" id="UP000887540"/>
    </source>
</evidence>
<evidence type="ECO:0000256" key="9">
    <source>
        <dbReference type="ARBA" id="ARBA00022807"/>
    </source>
</evidence>
<evidence type="ECO:0000256" key="8">
    <source>
        <dbReference type="ARBA" id="ARBA00022801"/>
    </source>
</evidence>
<dbReference type="CDD" id="cd02659">
    <property type="entry name" value="peptidase_C19C"/>
    <property type="match status" value="1"/>
</dbReference>
<dbReference type="InterPro" id="IPR038765">
    <property type="entry name" value="Papain-like_cys_pep_sf"/>
</dbReference>
<dbReference type="GO" id="GO:0004843">
    <property type="term" value="F:cysteine-type deubiquitinase activity"/>
    <property type="evidence" value="ECO:0007669"/>
    <property type="project" value="UniProtKB-EC"/>
</dbReference>
<dbReference type="GO" id="GO:0031647">
    <property type="term" value="P:regulation of protein stability"/>
    <property type="evidence" value="ECO:0007669"/>
    <property type="project" value="TreeGrafter"/>
</dbReference>
<comment type="subcellular location">
    <subcellularLocation>
        <location evidence="2">Nucleus</location>
    </subcellularLocation>
</comment>
<dbReference type="Pfam" id="PF22486">
    <property type="entry name" value="MATH_2"/>
    <property type="match status" value="1"/>
</dbReference>
<comment type="similarity">
    <text evidence="3">Belongs to the peptidase C19 family.</text>
</comment>
<keyword evidence="9" id="KW-0788">Thiol protease</keyword>
<evidence type="ECO:0000259" key="14">
    <source>
        <dbReference type="PROSITE" id="PS50144"/>
    </source>
</evidence>
<feature type="domain" description="MATH" evidence="14">
    <location>
        <begin position="73"/>
        <end position="214"/>
    </location>
</feature>
<dbReference type="GO" id="GO:0006508">
    <property type="term" value="P:proteolysis"/>
    <property type="evidence" value="ECO:0007669"/>
    <property type="project" value="UniProtKB-KW"/>
</dbReference>
<dbReference type="PROSITE" id="PS00972">
    <property type="entry name" value="USP_1"/>
    <property type="match status" value="1"/>
</dbReference>
<evidence type="ECO:0000256" key="11">
    <source>
        <dbReference type="ARBA" id="ARBA00031500"/>
    </source>
</evidence>
<evidence type="ECO:0000256" key="5">
    <source>
        <dbReference type="ARBA" id="ARBA00021393"/>
    </source>
</evidence>
<keyword evidence="10" id="KW-0539">Nucleus</keyword>
<dbReference type="InterPro" id="IPR050164">
    <property type="entry name" value="Peptidase_C19"/>
</dbReference>
<evidence type="ECO:0000256" key="2">
    <source>
        <dbReference type="ARBA" id="ARBA00004123"/>
    </source>
</evidence>
<comment type="catalytic activity">
    <reaction evidence="1">
        <text>Thiol-dependent hydrolysis of ester, thioester, amide, peptide and isopeptide bonds formed by the C-terminal Gly of ubiquitin (a 76-residue protein attached to proteins as an intracellular targeting signal).</text>
        <dbReference type="EC" id="3.4.19.12"/>
    </reaction>
</comment>
<dbReference type="Pfam" id="PF12436">
    <property type="entry name" value="USP7_ICP0_bdg"/>
    <property type="match status" value="1"/>
</dbReference>
<dbReference type="EC" id="3.4.19.12" evidence="4"/>
<dbReference type="PANTHER" id="PTHR24006:SF644">
    <property type="entry name" value="UBIQUITIN CARBOXYL-TERMINAL HYDROLASE 7"/>
    <property type="match status" value="1"/>
</dbReference>
<dbReference type="AlphaFoldDB" id="A0A914C707"/>